<reference evidence="1 2" key="1">
    <citation type="submission" date="2016-10" db="EMBL/GenBank/DDBJ databases">
        <title>Complete Genome Sequence of Peptococcaceae strain DCMF.</title>
        <authorList>
            <person name="Edwards R.J."/>
            <person name="Holland S.I."/>
            <person name="Deshpande N.P."/>
            <person name="Wong Y.K."/>
            <person name="Ertan H."/>
            <person name="Manefield M."/>
            <person name="Russell T.L."/>
            <person name="Lee M.J."/>
        </authorList>
    </citation>
    <scope>NUCLEOTIDE SEQUENCE [LARGE SCALE GENOMIC DNA]</scope>
    <source>
        <strain evidence="1 2">DCMF</strain>
    </source>
</reference>
<keyword evidence="2" id="KW-1185">Reference proteome</keyword>
<dbReference type="KEGG" id="fwa:DCMF_20515"/>
<dbReference type="SUPFAM" id="SSF55729">
    <property type="entry name" value="Acyl-CoA N-acyltransferases (Nat)"/>
    <property type="match status" value="1"/>
</dbReference>
<name>A0A3G1KWK1_FORW1</name>
<protein>
    <submittedName>
        <fullName evidence="1">Uncharacterized protein</fullName>
    </submittedName>
</protein>
<dbReference type="EMBL" id="CP017634">
    <property type="protein sequence ID" value="ATW26826.1"/>
    <property type="molecule type" value="Genomic_DNA"/>
</dbReference>
<accession>A0A3G1KWK1</accession>
<dbReference type="Gene3D" id="3.40.630.30">
    <property type="match status" value="1"/>
</dbReference>
<evidence type="ECO:0000313" key="1">
    <source>
        <dbReference type="EMBL" id="ATW26826.1"/>
    </source>
</evidence>
<dbReference type="AlphaFoldDB" id="A0A3G1KWK1"/>
<proteinExistence type="predicted"/>
<gene>
    <name evidence="1" type="ORF">DCMF_20515</name>
</gene>
<organism evidence="1 2">
    <name type="scientific">Formimonas warabiya</name>
    <dbReference type="NCBI Taxonomy" id="1761012"/>
    <lineage>
        <taxon>Bacteria</taxon>
        <taxon>Bacillati</taxon>
        <taxon>Bacillota</taxon>
        <taxon>Clostridia</taxon>
        <taxon>Eubacteriales</taxon>
        <taxon>Peptococcaceae</taxon>
        <taxon>Candidatus Formimonas</taxon>
    </lineage>
</organism>
<evidence type="ECO:0000313" key="2">
    <source>
        <dbReference type="Proteomes" id="UP000323521"/>
    </source>
</evidence>
<dbReference type="Proteomes" id="UP000323521">
    <property type="component" value="Chromosome"/>
</dbReference>
<dbReference type="InterPro" id="IPR016181">
    <property type="entry name" value="Acyl_CoA_acyltransferase"/>
</dbReference>
<sequence length="205" mass="23913">MLPDLNCLVYERTQGNYKIQCTKNHIHPQIAEFVAQAYYRKFDFSISYRDLVKLLGEEDELYKDFSFVYAIYDGQDQLLATAKMIRFTPPVLLPIEKEFNIDLRKLAHRMAPTNEIWEVSRLSTRCNQAEVIKLLLKEGIYHCSSKDDIIVACIDQWVLRKLRRIGIPFTDLGESKLYLGSLTCPAAYSIRDLTGEFSYDMLHRD</sequence>